<feature type="compositionally biased region" description="Polar residues" evidence="1">
    <location>
        <begin position="247"/>
        <end position="288"/>
    </location>
</feature>
<organism evidence="2 3">
    <name type="scientific">Panagrolaimus davidi</name>
    <dbReference type="NCBI Taxonomy" id="227884"/>
    <lineage>
        <taxon>Eukaryota</taxon>
        <taxon>Metazoa</taxon>
        <taxon>Ecdysozoa</taxon>
        <taxon>Nematoda</taxon>
        <taxon>Chromadorea</taxon>
        <taxon>Rhabditida</taxon>
        <taxon>Tylenchina</taxon>
        <taxon>Panagrolaimomorpha</taxon>
        <taxon>Panagrolaimoidea</taxon>
        <taxon>Panagrolaimidae</taxon>
        <taxon>Panagrolaimus</taxon>
    </lineage>
</organism>
<feature type="region of interest" description="Disordered" evidence="1">
    <location>
        <begin position="374"/>
        <end position="397"/>
    </location>
</feature>
<dbReference type="WBParaSite" id="PDA_v2.g8252.t1">
    <property type="protein sequence ID" value="PDA_v2.g8252.t1"/>
    <property type="gene ID" value="PDA_v2.g8252"/>
</dbReference>
<feature type="region of interest" description="Disordered" evidence="1">
    <location>
        <begin position="443"/>
        <end position="476"/>
    </location>
</feature>
<reference evidence="3" key="1">
    <citation type="submission" date="2022-11" db="UniProtKB">
        <authorList>
            <consortium name="WormBaseParasite"/>
        </authorList>
    </citation>
    <scope>IDENTIFICATION</scope>
</reference>
<proteinExistence type="predicted"/>
<keyword evidence="2" id="KW-1185">Reference proteome</keyword>
<protein>
    <submittedName>
        <fullName evidence="3">Uncharacterized protein</fullName>
    </submittedName>
</protein>
<name>A0A914QWR9_9BILA</name>
<sequence>MIVLYCEPPPPHIDKRLIPADRYVFGIGSLNQANWRIFVFDENDKSHGNEFTKDHNNSFYCRCCYSLDKTKRRIATLKENGLLIPLNHICESKLYADFQKEQEEIKQKYDSSPAKRICRRPSNYYQNQNVPSSDIPGSSEIPKSDKRFITADQYVIGVGAWNQKKGRIFAFENSDKIRGNEYSKSNDNSFYCRGCFALDKTKKRIAILKQNGLIIPLNHICKEKFYVDFHKEQERIKQKYGSISSKKYDRNQTATADIPSSSKTKTPCSNFSPPTSTPRSQARRQQTPVHPFFRSRTPETPIFQPITPERKARRSVRNNVAPTPPKKLRSKSTDIDNNSDANDAESEAIFVSLKRTKSTDNFVLNRTNICSTNTDKNGTQELGNTSSTSSNILTPINLPSSSKQRILYSAKIPSPPSFSLSPNPTPLSSSSQSMSNLISKILATTTPPPTNSSTKPKEDLILPPTPTSSTTKTPSNLSDLTTTIKCYKPSSFFLKKSCEKLESEVYNEEYNMFWFDFKKVSPNSIPENIYETFEEIYHGFECISLYFTGNEENASFIREKINQHFYYQNSQNPISREKEGETRVEKSPG</sequence>
<accession>A0A914QWR9</accession>
<feature type="region of interest" description="Disordered" evidence="1">
    <location>
        <begin position="247"/>
        <end position="341"/>
    </location>
</feature>
<dbReference type="AlphaFoldDB" id="A0A914QWR9"/>
<evidence type="ECO:0000313" key="3">
    <source>
        <dbReference type="WBParaSite" id="PDA_v2.g8252.t1"/>
    </source>
</evidence>
<evidence type="ECO:0000313" key="2">
    <source>
        <dbReference type="Proteomes" id="UP000887578"/>
    </source>
</evidence>
<evidence type="ECO:0000256" key="1">
    <source>
        <dbReference type="SAM" id="MobiDB-lite"/>
    </source>
</evidence>
<dbReference type="Proteomes" id="UP000887578">
    <property type="component" value="Unplaced"/>
</dbReference>